<accession>A0ABW5NRR4</accession>
<keyword evidence="2" id="KW-1185">Reference proteome</keyword>
<dbReference type="Proteomes" id="UP001597480">
    <property type="component" value="Unassembled WGS sequence"/>
</dbReference>
<organism evidence="1 2">
    <name type="scientific">Flavobacterium suzhouense</name>
    <dbReference type="NCBI Taxonomy" id="1529638"/>
    <lineage>
        <taxon>Bacteria</taxon>
        <taxon>Pseudomonadati</taxon>
        <taxon>Bacteroidota</taxon>
        <taxon>Flavobacteriia</taxon>
        <taxon>Flavobacteriales</taxon>
        <taxon>Flavobacteriaceae</taxon>
        <taxon>Flavobacterium</taxon>
    </lineage>
</organism>
<evidence type="ECO:0000313" key="2">
    <source>
        <dbReference type="Proteomes" id="UP001597480"/>
    </source>
</evidence>
<dbReference type="EMBL" id="JBHUMD010000005">
    <property type="protein sequence ID" value="MFD2601243.1"/>
    <property type="molecule type" value="Genomic_DNA"/>
</dbReference>
<dbReference type="RefSeq" id="WP_379819866.1">
    <property type="nucleotide sequence ID" value="NZ_JBHUMD010000005.1"/>
</dbReference>
<comment type="caution">
    <text evidence="1">The sequence shown here is derived from an EMBL/GenBank/DDBJ whole genome shotgun (WGS) entry which is preliminary data.</text>
</comment>
<evidence type="ECO:0000313" key="1">
    <source>
        <dbReference type="EMBL" id="MFD2601243.1"/>
    </source>
</evidence>
<name>A0ABW5NRR4_9FLAO</name>
<reference evidence="2" key="1">
    <citation type="journal article" date="2019" name="Int. J. Syst. Evol. Microbiol.">
        <title>The Global Catalogue of Microorganisms (GCM) 10K type strain sequencing project: providing services to taxonomists for standard genome sequencing and annotation.</title>
        <authorList>
            <consortium name="The Broad Institute Genomics Platform"/>
            <consortium name="The Broad Institute Genome Sequencing Center for Infectious Disease"/>
            <person name="Wu L."/>
            <person name="Ma J."/>
        </authorList>
    </citation>
    <scope>NUCLEOTIDE SEQUENCE [LARGE SCALE GENOMIC DNA]</scope>
    <source>
        <strain evidence="2">KCTC 42107</strain>
    </source>
</reference>
<sequence length="178" mass="20858">MPYPKIRLAYRVIIDNSSTSAWERYIFEDTYREYLMQQQLYSDKEKPVATFRELLAENPKAEKLHFLTGMAAQNYIAQLKENFYRMTDVLGSTFFPFVNYKLDIINTDINDSSKHKIGITLYSPLLTYLGIINNCYLVSLETQVKEGYETLMFALQPQLSICYYEDAQINDLEKQPIP</sequence>
<gene>
    <name evidence="1" type="ORF">ACFSR3_04180</name>
</gene>
<proteinExistence type="predicted"/>
<protein>
    <submittedName>
        <fullName evidence="1">Uncharacterized protein</fullName>
    </submittedName>
</protein>